<gene>
    <name evidence="1" type="ORF">KAK11_13570</name>
</gene>
<keyword evidence="2" id="KW-1185">Reference proteome</keyword>
<sequence length="155" mass="16768">MTPLFTKLNLGAHRSLLVLNAPASFEPELAALQGVTLHRSPPASTVAFALAFAQTLAQRDTFSAQLAQATQGDAVVWLAYPKGSSKHLRCEFTRDSGWAILGAAGFEPVRQVAVDEDWSALRFRRAEFIKTLVRHPDGAESSLGRVRALAAKAKL</sequence>
<protein>
    <recommendedName>
        <fullName evidence="3">DUF3052 domain-containing protein</fullName>
    </recommendedName>
</protein>
<evidence type="ECO:0000313" key="2">
    <source>
        <dbReference type="Proteomes" id="UP000672097"/>
    </source>
</evidence>
<proteinExistence type="predicted"/>
<name>A0ABS5DZ60_9BURK</name>
<dbReference type="EMBL" id="JAGQDG010000005">
    <property type="protein sequence ID" value="MBQ0936364.1"/>
    <property type="molecule type" value="Genomic_DNA"/>
</dbReference>
<comment type="caution">
    <text evidence="1">The sequence shown here is derived from an EMBL/GenBank/DDBJ whole genome shotgun (WGS) entry which is preliminary data.</text>
</comment>
<organism evidence="1 2">
    <name type="scientific">Ideonella paludis</name>
    <dbReference type="NCBI Taxonomy" id="1233411"/>
    <lineage>
        <taxon>Bacteria</taxon>
        <taxon>Pseudomonadati</taxon>
        <taxon>Pseudomonadota</taxon>
        <taxon>Betaproteobacteria</taxon>
        <taxon>Burkholderiales</taxon>
        <taxon>Sphaerotilaceae</taxon>
        <taxon>Ideonella</taxon>
    </lineage>
</organism>
<evidence type="ECO:0008006" key="3">
    <source>
        <dbReference type="Google" id="ProtNLM"/>
    </source>
</evidence>
<dbReference type="RefSeq" id="WP_210809716.1">
    <property type="nucleotide sequence ID" value="NZ_JAGQDG010000005.1"/>
</dbReference>
<evidence type="ECO:0000313" key="1">
    <source>
        <dbReference type="EMBL" id="MBQ0936364.1"/>
    </source>
</evidence>
<dbReference type="Proteomes" id="UP000672097">
    <property type="component" value="Unassembled WGS sequence"/>
</dbReference>
<reference evidence="1 2" key="1">
    <citation type="submission" date="2021-04" db="EMBL/GenBank/DDBJ databases">
        <title>The genome sequence of type strain Ideonella paludis KCTC 32238.</title>
        <authorList>
            <person name="Liu Y."/>
        </authorList>
    </citation>
    <scope>NUCLEOTIDE SEQUENCE [LARGE SCALE GENOMIC DNA]</scope>
    <source>
        <strain evidence="1 2">KCTC 32238</strain>
    </source>
</reference>
<accession>A0ABS5DZ60</accession>